<feature type="transmembrane region" description="Helical" evidence="7">
    <location>
        <begin position="341"/>
        <end position="363"/>
    </location>
</feature>
<evidence type="ECO:0000256" key="4">
    <source>
        <dbReference type="ARBA" id="ARBA00022989"/>
    </source>
</evidence>
<dbReference type="InterPro" id="IPR052175">
    <property type="entry name" value="ComplexI-like_HydComp"/>
</dbReference>
<dbReference type="InterPro" id="IPR003918">
    <property type="entry name" value="NADH_UbQ_OxRdtase"/>
</dbReference>
<feature type="transmembrane region" description="Helical" evidence="7">
    <location>
        <begin position="77"/>
        <end position="97"/>
    </location>
</feature>
<dbReference type="PANTHER" id="PTHR42682:SF4">
    <property type="entry name" value="NADH-UBIQUINONE_PLASTOQUINONE"/>
    <property type="match status" value="1"/>
</dbReference>
<feature type="transmembrane region" description="Helical" evidence="7">
    <location>
        <begin position="428"/>
        <end position="449"/>
    </location>
</feature>
<name>A0A7K4AI90_METSH</name>
<evidence type="ECO:0000256" key="5">
    <source>
        <dbReference type="ARBA" id="ARBA00023002"/>
    </source>
</evidence>
<feature type="transmembrane region" description="Helical" evidence="7">
    <location>
        <begin position="255"/>
        <end position="272"/>
    </location>
</feature>
<keyword evidence="5" id="KW-0560">Oxidoreductase</keyword>
<dbReference type="Pfam" id="PF00361">
    <property type="entry name" value="Proton_antipo_M"/>
    <property type="match status" value="1"/>
</dbReference>
<keyword evidence="4 7" id="KW-1133">Transmembrane helix</keyword>
<dbReference type="PANTHER" id="PTHR42682">
    <property type="entry name" value="HYDROGENASE-4 COMPONENT F"/>
    <property type="match status" value="1"/>
</dbReference>
<feature type="transmembrane region" description="Helical" evidence="7">
    <location>
        <begin position="6"/>
        <end position="24"/>
    </location>
</feature>
<evidence type="ECO:0000313" key="9">
    <source>
        <dbReference type="EMBL" id="NLJ22698.1"/>
    </source>
</evidence>
<keyword evidence="2" id="KW-1003">Cell membrane</keyword>
<dbReference type="GO" id="GO:0016491">
    <property type="term" value="F:oxidoreductase activity"/>
    <property type="evidence" value="ECO:0007669"/>
    <property type="project" value="UniProtKB-KW"/>
</dbReference>
<dbReference type="GO" id="GO:0008137">
    <property type="term" value="F:NADH dehydrogenase (ubiquinone) activity"/>
    <property type="evidence" value="ECO:0007669"/>
    <property type="project" value="InterPro"/>
</dbReference>
<evidence type="ECO:0000256" key="1">
    <source>
        <dbReference type="ARBA" id="ARBA00004651"/>
    </source>
</evidence>
<feature type="transmembrane region" description="Helical" evidence="7">
    <location>
        <begin position="157"/>
        <end position="177"/>
    </location>
</feature>
<keyword evidence="6 7" id="KW-0472">Membrane</keyword>
<feature type="transmembrane region" description="Helical" evidence="7">
    <location>
        <begin position="548"/>
        <end position="574"/>
    </location>
</feature>
<dbReference type="InterPro" id="IPR001750">
    <property type="entry name" value="ND/Mrp_TM"/>
</dbReference>
<evidence type="ECO:0000256" key="2">
    <source>
        <dbReference type="ARBA" id="ARBA00022475"/>
    </source>
</evidence>
<feature type="domain" description="NADH:quinone oxidoreductase/Mrp antiporter transmembrane" evidence="8">
    <location>
        <begin position="121"/>
        <end position="386"/>
    </location>
</feature>
<feature type="transmembrane region" description="Helical" evidence="7">
    <location>
        <begin position="31"/>
        <end position="57"/>
    </location>
</feature>
<reference evidence="9 10" key="1">
    <citation type="journal article" date="2020" name="Biotechnol. Biofuels">
        <title>New insights from the biogas microbiome by comprehensive genome-resolved metagenomics of nearly 1600 species originating from multiple anaerobic digesters.</title>
        <authorList>
            <person name="Campanaro S."/>
            <person name="Treu L."/>
            <person name="Rodriguez-R L.M."/>
            <person name="Kovalovszki A."/>
            <person name="Ziels R.M."/>
            <person name="Maus I."/>
            <person name="Zhu X."/>
            <person name="Kougias P.G."/>
            <person name="Basile A."/>
            <person name="Luo G."/>
            <person name="Schluter A."/>
            <person name="Konstantinidis K.T."/>
            <person name="Angelidaki I."/>
        </authorList>
    </citation>
    <scope>NUCLEOTIDE SEQUENCE [LARGE SCALE GENOMIC DNA]</scope>
    <source>
        <strain evidence="9">AS27yjCOA_157</strain>
    </source>
</reference>
<evidence type="ECO:0000256" key="6">
    <source>
        <dbReference type="ARBA" id="ARBA00023136"/>
    </source>
</evidence>
<dbReference type="GO" id="GO:0042773">
    <property type="term" value="P:ATP synthesis coupled electron transport"/>
    <property type="evidence" value="ECO:0007669"/>
    <property type="project" value="InterPro"/>
</dbReference>
<keyword evidence="3 7" id="KW-0812">Transmembrane</keyword>
<proteinExistence type="predicted"/>
<dbReference type="PRINTS" id="PR01437">
    <property type="entry name" value="NUOXDRDTASE4"/>
</dbReference>
<gene>
    <name evidence="9" type="ORF">GX426_06275</name>
</gene>
<dbReference type="OMA" id="KIPYFAF"/>
<dbReference type="Proteomes" id="UP000544742">
    <property type="component" value="Unassembled WGS sequence"/>
</dbReference>
<dbReference type="GO" id="GO:0005886">
    <property type="term" value="C:plasma membrane"/>
    <property type="evidence" value="ECO:0007669"/>
    <property type="project" value="UniProtKB-SubCell"/>
</dbReference>
<accession>A0A7K4AI90</accession>
<evidence type="ECO:0000256" key="3">
    <source>
        <dbReference type="ARBA" id="ARBA00022692"/>
    </source>
</evidence>
<evidence type="ECO:0000259" key="8">
    <source>
        <dbReference type="Pfam" id="PF00361"/>
    </source>
</evidence>
<evidence type="ECO:0000256" key="7">
    <source>
        <dbReference type="SAM" id="Phobius"/>
    </source>
</evidence>
<protein>
    <submittedName>
        <fullName evidence="9">Na(+)/H(+) antiporter subunit D</fullName>
    </submittedName>
</protein>
<comment type="caution">
    <text evidence="9">The sequence shown here is derived from an EMBL/GenBank/DDBJ whole genome shotgun (WGS) entry which is preliminary data.</text>
</comment>
<comment type="subcellular location">
    <subcellularLocation>
        <location evidence="1">Cell membrane</location>
        <topology evidence="1">Multi-pass membrane protein</topology>
    </subcellularLocation>
</comment>
<feature type="transmembrane region" description="Helical" evidence="7">
    <location>
        <begin position="109"/>
        <end position="131"/>
    </location>
</feature>
<feature type="transmembrane region" description="Helical" evidence="7">
    <location>
        <begin position="189"/>
        <end position="211"/>
    </location>
</feature>
<feature type="transmembrane region" description="Helical" evidence="7">
    <location>
        <begin position="469"/>
        <end position="489"/>
    </location>
</feature>
<feature type="transmembrane region" description="Helical" evidence="7">
    <location>
        <begin position="284"/>
        <end position="304"/>
    </location>
</feature>
<dbReference type="EMBL" id="JAAYUN010000100">
    <property type="protein sequence ID" value="NLJ22698.1"/>
    <property type="molecule type" value="Genomic_DNA"/>
</dbReference>
<dbReference type="NCBIfam" id="NF009310">
    <property type="entry name" value="PRK12668.1"/>
    <property type="match status" value="1"/>
</dbReference>
<evidence type="ECO:0000313" key="10">
    <source>
        <dbReference type="Proteomes" id="UP000544742"/>
    </source>
</evidence>
<sequence length="576" mass="63167">MKLMIGWLHPGFILIIGALLIPLFKGKWKQAYLIIPPLAALIDVILMYTGVFGEIPFSSWHLPFLGYDLVFGRVDKLSFLFALAFSLASVPVMIYSLHVKSSSEHMCQLVYAGSALGVVFAGDLITLYFFWEIMSVASMLVIWHGATENAHSAGFRYIMWHIAGGIILLAGIVIYIASTGSITFDAIGWNSGSTYLAAMLIFLGFIINAGVPPLHAWLPDAYPESTVTGSVYLSIFTTKSAVYVLARGFTGFGPLMWLGAIMVIYPIFYAVLENNLRRVLSYSLINQVGFMLCGIGMGTALSLNGATSHAFAHIIYKSLLFMSVGSVLFRTGTAKITDLGGLYKTMPLTTIFCLVGAASISAFPLFSGFVTKAMVVQASAFGGLAIVYVLLQLASAGVFEHAGIKVPFFTFFGQDSGLRVKDPPLNMLFGMGIMAFLCIFIGLYPYPLYQLLPYPVDFDAYTAPHVIESLQLLLFASFAFFLLITSGIYPPEGRTISLDTDWPLRLAGGKFIWFVKGPLTSFSNWMDGNVKRIAADFSLLGGEKEERVFIGVSVMLALLFLAFYLIVELLYQWIFS</sequence>
<organism evidence="9 10">
    <name type="scientific">Methanothrix soehngenii</name>
    <name type="common">Methanosaeta concilii</name>
    <dbReference type="NCBI Taxonomy" id="2223"/>
    <lineage>
        <taxon>Archaea</taxon>
        <taxon>Methanobacteriati</taxon>
        <taxon>Methanobacteriota</taxon>
        <taxon>Stenosarchaea group</taxon>
        <taxon>Methanomicrobia</taxon>
        <taxon>Methanotrichales</taxon>
        <taxon>Methanotrichaceae</taxon>
        <taxon>Methanothrix</taxon>
    </lineage>
</organism>
<dbReference type="AlphaFoldDB" id="A0A7K4AI90"/>